<comment type="caution">
    <text evidence="4">The sequence shown here is derived from an EMBL/GenBank/DDBJ whole genome shotgun (WGS) entry which is preliminary data.</text>
</comment>
<proteinExistence type="predicted"/>
<evidence type="ECO:0000259" key="3">
    <source>
        <dbReference type="Pfam" id="PF09992"/>
    </source>
</evidence>
<name>A0A9D1IC88_9FIRM</name>
<keyword evidence="2" id="KW-0472">Membrane</keyword>
<evidence type="ECO:0000313" key="4">
    <source>
        <dbReference type="EMBL" id="HIU34622.1"/>
    </source>
</evidence>
<accession>A0A9D1IC88</accession>
<reference evidence="4" key="1">
    <citation type="submission" date="2020-10" db="EMBL/GenBank/DDBJ databases">
        <authorList>
            <person name="Gilroy R."/>
        </authorList>
    </citation>
    <scope>NUCLEOTIDE SEQUENCE</scope>
    <source>
        <strain evidence="4">ChiHcec3-11533</strain>
    </source>
</reference>
<keyword evidence="2" id="KW-0812">Transmembrane</keyword>
<sequence>MPTRAKNNKNGFLAWLRAQFRKRPLSVGWVIAGDILLLGLALVVFSLFHHVLPSKLESIGIVSERESVQVVQPSTVPTQIASPQETPQAGGESSQISQQASSTPQAEVTPTPAPTEAVARVGDFSRLYADKFTATEASMEQVGENQMLYQSPNLHLTFTKYVQSNLVFYVADFYIRDISQFRTALAEDTYGKGYRERTEDIAARNDAVIAVNGDYYGMRDSSVVIRNGVLYRDSPFQDVCVLYWDGTMETYSNVEFNATEVMENGAYQAWGFGPMLLDENGQTMTEFHSSVNVRNPRTAIGYFAPGHYCFVVVDGRSSESRGVTTAELSLLMYNLGCVRGYNLDGGQTSVMAWDGKVVNQPVDGGRSCSDIVMITEG</sequence>
<reference evidence="4" key="2">
    <citation type="journal article" date="2021" name="PeerJ">
        <title>Extensive microbial diversity within the chicken gut microbiome revealed by metagenomics and culture.</title>
        <authorList>
            <person name="Gilroy R."/>
            <person name="Ravi A."/>
            <person name="Getino M."/>
            <person name="Pursley I."/>
            <person name="Horton D.L."/>
            <person name="Alikhan N.F."/>
            <person name="Baker D."/>
            <person name="Gharbi K."/>
            <person name="Hall N."/>
            <person name="Watson M."/>
            <person name="Adriaenssens E.M."/>
            <person name="Foster-Nyarko E."/>
            <person name="Jarju S."/>
            <person name="Secka A."/>
            <person name="Antonio M."/>
            <person name="Oren A."/>
            <person name="Chaudhuri R.R."/>
            <person name="La Ragione R."/>
            <person name="Hildebrand F."/>
            <person name="Pallen M.J."/>
        </authorList>
    </citation>
    <scope>NUCLEOTIDE SEQUENCE</scope>
    <source>
        <strain evidence="4">ChiHcec3-11533</strain>
    </source>
</reference>
<feature type="region of interest" description="Disordered" evidence="1">
    <location>
        <begin position="73"/>
        <end position="115"/>
    </location>
</feature>
<dbReference type="Pfam" id="PF09992">
    <property type="entry name" value="NAGPA"/>
    <property type="match status" value="1"/>
</dbReference>
<evidence type="ECO:0000313" key="5">
    <source>
        <dbReference type="Proteomes" id="UP000824072"/>
    </source>
</evidence>
<keyword evidence="4" id="KW-0326">Glycosidase</keyword>
<dbReference type="GO" id="GO:0016798">
    <property type="term" value="F:hydrolase activity, acting on glycosyl bonds"/>
    <property type="evidence" value="ECO:0007669"/>
    <property type="project" value="UniProtKB-KW"/>
</dbReference>
<evidence type="ECO:0000256" key="2">
    <source>
        <dbReference type="SAM" id="Phobius"/>
    </source>
</evidence>
<dbReference type="AlphaFoldDB" id="A0A9D1IC88"/>
<keyword evidence="4" id="KW-0378">Hydrolase</keyword>
<dbReference type="PANTHER" id="PTHR40446:SF2">
    <property type="entry name" value="N-ACETYLGLUCOSAMINE-1-PHOSPHODIESTER ALPHA-N-ACETYLGLUCOSAMINIDASE"/>
    <property type="match status" value="1"/>
</dbReference>
<evidence type="ECO:0000256" key="1">
    <source>
        <dbReference type="SAM" id="MobiDB-lite"/>
    </source>
</evidence>
<protein>
    <submittedName>
        <fullName evidence="4">Phosphodiester glycosidase family protein</fullName>
    </submittedName>
</protein>
<feature type="domain" description="Phosphodiester glycosidase" evidence="3">
    <location>
        <begin position="205"/>
        <end position="374"/>
    </location>
</feature>
<dbReference type="InterPro" id="IPR018711">
    <property type="entry name" value="NAGPA"/>
</dbReference>
<dbReference type="Proteomes" id="UP000824072">
    <property type="component" value="Unassembled WGS sequence"/>
</dbReference>
<feature type="transmembrane region" description="Helical" evidence="2">
    <location>
        <begin position="27"/>
        <end position="48"/>
    </location>
</feature>
<dbReference type="PANTHER" id="PTHR40446">
    <property type="entry name" value="N-ACETYLGLUCOSAMINE-1-PHOSPHODIESTER ALPHA-N-ACETYLGLUCOSAMINIDASE"/>
    <property type="match status" value="1"/>
</dbReference>
<gene>
    <name evidence="4" type="ORF">IAB02_08670</name>
</gene>
<keyword evidence="2" id="KW-1133">Transmembrane helix</keyword>
<organism evidence="4 5">
    <name type="scientific">Candidatus Pullichristensenella excrementigallinarum</name>
    <dbReference type="NCBI Taxonomy" id="2840907"/>
    <lineage>
        <taxon>Bacteria</taxon>
        <taxon>Bacillati</taxon>
        <taxon>Bacillota</taxon>
        <taxon>Clostridia</taxon>
        <taxon>Candidatus Pullichristensenella</taxon>
    </lineage>
</organism>
<feature type="compositionally biased region" description="Polar residues" evidence="1">
    <location>
        <begin position="80"/>
        <end position="108"/>
    </location>
</feature>
<dbReference type="EMBL" id="DVMU01000190">
    <property type="protein sequence ID" value="HIU34622.1"/>
    <property type="molecule type" value="Genomic_DNA"/>
</dbReference>